<reference evidence="15 16" key="1">
    <citation type="submission" date="2023-09" db="EMBL/GenBank/DDBJ databases">
        <title>Nesidiocoris tenuis whole genome shotgun sequence.</title>
        <authorList>
            <person name="Shibata T."/>
            <person name="Shimoda M."/>
            <person name="Kobayashi T."/>
            <person name="Uehara T."/>
        </authorList>
    </citation>
    <scope>NUCLEOTIDE SEQUENCE [LARGE SCALE GENOMIC DNA]</scope>
    <source>
        <strain evidence="15 16">Japan</strain>
    </source>
</reference>
<dbReference type="EMBL" id="AP028909">
    <property type="protein sequence ID" value="BES88971.1"/>
    <property type="molecule type" value="Genomic_DNA"/>
</dbReference>
<dbReference type="PANTHER" id="PTHR11309:SF47">
    <property type="entry name" value="FRIZZLED"/>
    <property type="match status" value="1"/>
</dbReference>
<evidence type="ECO:0000256" key="9">
    <source>
        <dbReference type="PROSITE-ProRule" id="PRU00090"/>
    </source>
</evidence>
<dbReference type="InterPro" id="IPR015526">
    <property type="entry name" value="Frizzled/SFRP"/>
</dbReference>
<evidence type="ECO:0000256" key="3">
    <source>
        <dbReference type="ARBA" id="ARBA00022473"/>
    </source>
</evidence>
<feature type="disulfide bond" evidence="9">
    <location>
        <begin position="124"/>
        <end position="148"/>
    </location>
</feature>
<evidence type="ECO:0000256" key="8">
    <source>
        <dbReference type="ARBA" id="ARBA00023170"/>
    </source>
</evidence>
<comment type="similarity">
    <text evidence="2">Belongs to the G-protein coupled receptor Fz/Smo family.</text>
</comment>
<feature type="transmembrane region" description="Helical" evidence="11">
    <location>
        <begin position="348"/>
        <end position="374"/>
    </location>
</feature>
<dbReference type="PANTHER" id="PTHR11309">
    <property type="entry name" value="FRIZZLED"/>
    <property type="match status" value="1"/>
</dbReference>
<feature type="transmembrane region" description="Helical" evidence="11">
    <location>
        <begin position="292"/>
        <end position="311"/>
    </location>
</feature>
<feature type="transmembrane region" description="Helical" evidence="11">
    <location>
        <begin position="477"/>
        <end position="501"/>
    </location>
</feature>
<feature type="transmembrane region" description="Helical" evidence="11">
    <location>
        <begin position="434"/>
        <end position="457"/>
    </location>
</feature>
<protein>
    <submittedName>
        <fullName evidence="15">Frizzled-2</fullName>
    </submittedName>
</protein>
<keyword evidence="8" id="KW-0675">Receptor</keyword>
<keyword evidence="12" id="KW-0732">Signal</keyword>
<dbReference type="Pfam" id="PF01392">
    <property type="entry name" value="Fz"/>
    <property type="match status" value="1"/>
</dbReference>
<evidence type="ECO:0000313" key="16">
    <source>
        <dbReference type="Proteomes" id="UP001307889"/>
    </source>
</evidence>
<evidence type="ECO:0000256" key="12">
    <source>
        <dbReference type="SAM" id="SignalP"/>
    </source>
</evidence>
<keyword evidence="7 9" id="KW-1015">Disulfide bond</keyword>
<dbReference type="InterPro" id="IPR020067">
    <property type="entry name" value="Frizzled_dom"/>
</dbReference>
<gene>
    <name evidence="15" type="ORF">NTJ_01778</name>
</gene>
<feature type="transmembrane region" description="Helical" evidence="11">
    <location>
        <begin position="258"/>
        <end position="280"/>
    </location>
</feature>
<dbReference type="SUPFAM" id="SSF63501">
    <property type="entry name" value="Frizzled cysteine-rich domain"/>
    <property type="match status" value="1"/>
</dbReference>
<dbReference type="SMART" id="SM00063">
    <property type="entry name" value="FRI"/>
    <property type="match status" value="1"/>
</dbReference>
<feature type="chain" id="PRO_5046767674" evidence="12">
    <location>
        <begin position="36"/>
        <end position="592"/>
    </location>
</feature>
<evidence type="ECO:0000256" key="5">
    <source>
        <dbReference type="ARBA" id="ARBA00022989"/>
    </source>
</evidence>
<feature type="signal peptide" evidence="12">
    <location>
        <begin position="1"/>
        <end position="35"/>
    </location>
</feature>
<evidence type="ECO:0000259" key="13">
    <source>
        <dbReference type="PROSITE" id="PS50038"/>
    </source>
</evidence>
<evidence type="ECO:0000256" key="6">
    <source>
        <dbReference type="ARBA" id="ARBA00023136"/>
    </source>
</evidence>
<feature type="disulfide bond" evidence="9">
    <location>
        <begin position="49"/>
        <end position="110"/>
    </location>
</feature>
<comment type="caution">
    <text evidence="9">Lacks conserved residue(s) required for the propagation of feature annotation.</text>
</comment>
<proteinExistence type="inferred from homology"/>
<dbReference type="PROSITE" id="PS50261">
    <property type="entry name" value="G_PROTEIN_RECEP_F2_4"/>
    <property type="match status" value="1"/>
</dbReference>
<dbReference type="PROSITE" id="PS50038">
    <property type="entry name" value="FZ"/>
    <property type="match status" value="1"/>
</dbReference>
<evidence type="ECO:0000256" key="7">
    <source>
        <dbReference type="ARBA" id="ARBA00023157"/>
    </source>
</evidence>
<keyword evidence="4 11" id="KW-0812">Transmembrane</keyword>
<sequence length="592" mass="66416">MCRDFGHDRVSRSVRRDVSMLWLIVLSIMLPAACSAYKRGPELPHHGRCEPITVPFCKEIPYNETIMPNLLNHVKQEDAGLDVHQFYPLVKIKCNPELQFFLCSVYVPVCTILERPIPPCRSLCMSARRGCDEVMFRFGFPWPEALECSNFPEPPDICVGENNTTAPPPTQARPFASKPATSLGSVGPISSGSRPESSVGIPAFPEGTMDLGFVCPAQFKVPKGFDYALKVGDKVVKDCAAPCQGMFFTPQQITYSRLWVGSWSALCLLSCLFTVLTFLIDTERFRYPERPIVFLSLCYLMVAASYLAGAASGETASCRKPFPAPVDLPSLQMVSTVTQGTKHEPCTILFMLLYFFGMASSIWWVVLTLTWFLAAGLKWGHEAIEANCQYFHLAAWAVPAVKTITILAMGKVEGDILTGVCYVGLMNSETLRSFVLIPLFVYLVLGTIFLLAGFVSLFRIRTVMKHDGTKTDKLEKLMIRISVFSVMYTVPALVVLACLFYEQAYMDSWMLTWNLEMCSMPGQHTPYSIPCPIGERAQGLGQRPEFKVFMIKYLMYLVVGLTSSLWIWSPKTLASWKNFFHRPARTREAEYL</sequence>
<evidence type="ECO:0000259" key="14">
    <source>
        <dbReference type="PROSITE" id="PS50261"/>
    </source>
</evidence>
<keyword evidence="3" id="KW-0217">Developmental protein</keyword>
<evidence type="ECO:0000313" key="15">
    <source>
        <dbReference type="EMBL" id="BES88971.1"/>
    </source>
</evidence>
<keyword evidence="5 11" id="KW-1133">Transmembrane helix</keyword>
<evidence type="ECO:0000256" key="1">
    <source>
        <dbReference type="ARBA" id="ARBA00004141"/>
    </source>
</evidence>
<feature type="transmembrane region" description="Helical" evidence="11">
    <location>
        <begin position="553"/>
        <end position="569"/>
    </location>
</feature>
<keyword evidence="6 11" id="KW-0472">Membrane</keyword>
<accession>A0ABN7A9I5</accession>
<dbReference type="InterPro" id="IPR036790">
    <property type="entry name" value="Frizzled_dom_sf"/>
</dbReference>
<organism evidence="15 16">
    <name type="scientific">Nesidiocoris tenuis</name>
    <dbReference type="NCBI Taxonomy" id="355587"/>
    <lineage>
        <taxon>Eukaryota</taxon>
        <taxon>Metazoa</taxon>
        <taxon>Ecdysozoa</taxon>
        <taxon>Arthropoda</taxon>
        <taxon>Hexapoda</taxon>
        <taxon>Insecta</taxon>
        <taxon>Pterygota</taxon>
        <taxon>Neoptera</taxon>
        <taxon>Paraneoptera</taxon>
        <taxon>Hemiptera</taxon>
        <taxon>Heteroptera</taxon>
        <taxon>Panheteroptera</taxon>
        <taxon>Cimicomorpha</taxon>
        <taxon>Miridae</taxon>
        <taxon>Dicyphina</taxon>
        <taxon>Nesidiocoris</taxon>
    </lineage>
</organism>
<comment type="subcellular location">
    <subcellularLocation>
        <location evidence="1">Membrane</location>
        <topology evidence="1">Multi-pass membrane protein</topology>
    </subcellularLocation>
</comment>
<feature type="domain" description="FZ" evidence="13">
    <location>
        <begin position="44"/>
        <end position="161"/>
    </location>
</feature>
<feature type="disulfide bond" evidence="9">
    <location>
        <begin position="57"/>
        <end position="103"/>
    </location>
</feature>
<name>A0ABN7A9I5_9HEMI</name>
<feature type="domain" description="G-protein coupled receptors family 2 profile 2" evidence="14">
    <location>
        <begin position="256"/>
        <end position="575"/>
    </location>
</feature>
<evidence type="ECO:0000256" key="11">
    <source>
        <dbReference type="SAM" id="Phobius"/>
    </source>
</evidence>
<keyword evidence="16" id="KW-1185">Reference proteome</keyword>
<dbReference type="Gene3D" id="1.10.2000.10">
    <property type="entry name" value="Frizzled cysteine-rich domain"/>
    <property type="match status" value="1"/>
</dbReference>
<dbReference type="InterPro" id="IPR017981">
    <property type="entry name" value="GPCR_2-like_7TM"/>
</dbReference>
<dbReference type="SMART" id="SM01330">
    <property type="entry name" value="Frizzled"/>
    <property type="match status" value="1"/>
</dbReference>
<evidence type="ECO:0000256" key="4">
    <source>
        <dbReference type="ARBA" id="ARBA00022692"/>
    </source>
</evidence>
<feature type="compositionally biased region" description="Polar residues" evidence="10">
    <location>
        <begin position="179"/>
        <end position="196"/>
    </location>
</feature>
<evidence type="ECO:0000256" key="2">
    <source>
        <dbReference type="ARBA" id="ARBA00008077"/>
    </source>
</evidence>
<dbReference type="Proteomes" id="UP001307889">
    <property type="component" value="Chromosome 1"/>
</dbReference>
<dbReference type="PRINTS" id="PR00489">
    <property type="entry name" value="FRIZZLED"/>
</dbReference>
<dbReference type="InterPro" id="IPR000539">
    <property type="entry name" value="Frizzled/Smoothened_7TM"/>
</dbReference>
<dbReference type="CDD" id="cd07458">
    <property type="entry name" value="CRD_FZ1_like"/>
    <property type="match status" value="1"/>
</dbReference>
<dbReference type="CDD" id="cd15034">
    <property type="entry name" value="7tmF_FZD1_2_7-like"/>
    <property type="match status" value="1"/>
</dbReference>
<feature type="region of interest" description="Disordered" evidence="10">
    <location>
        <begin position="161"/>
        <end position="198"/>
    </location>
</feature>
<dbReference type="Gene3D" id="1.20.1070.10">
    <property type="entry name" value="Rhodopsin 7-helix transmembrane proteins"/>
    <property type="match status" value="1"/>
</dbReference>
<dbReference type="Pfam" id="PF01534">
    <property type="entry name" value="Frizzled"/>
    <property type="match status" value="1"/>
</dbReference>
<evidence type="ECO:0000256" key="10">
    <source>
        <dbReference type="SAM" id="MobiDB-lite"/>
    </source>
</evidence>